<feature type="compositionally biased region" description="Basic and acidic residues" evidence="1">
    <location>
        <begin position="153"/>
        <end position="166"/>
    </location>
</feature>
<sequence>MEDARTSTSSQRLASTFDTLIESPKADIAAIPIVRPEPFPTGKNENIQVSVKELVYGSKAAAVGTYAKPLDRHNELISSSEEVHWPRKDRGPSEGLDTNVLQRTSPTDKSLVEKPKHFVRGPEEEVGPRKGQQPCGSPSSLQKQESASTSAKKGQESPKEQSEEQQKGNGNGKIQVEQALPTELQNSKERKESHEQCVQYGNYSYGIQKQGGGKNEKILSKKIDLVKLVTHFETWNKESSANFNNFEYIQKKLGREILQVRE</sequence>
<gene>
    <name evidence="2" type="ORF">O181_016385</name>
</gene>
<feature type="region of interest" description="Disordered" evidence="1">
    <location>
        <begin position="70"/>
        <end position="195"/>
    </location>
</feature>
<feature type="compositionally biased region" description="Basic and acidic residues" evidence="1">
    <location>
        <begin position="110"/>
        <end position="128"/>
    </location>
</feature>
<dbReference type="Proteomes" id="UP000765509">
    <property type="component" value="Unassembled WGS sequence"/>
</dbReference>
<reference evidence="2" key="1">
    <citation type="submission" date="2021-03" db="EMBL/GenBank/DDBJ databases">
        <title>Draft genome sequence of rust myrtle Austropuccinia psidii MF-1, a brazilian biotype.</title>
        <authorList>
            <person name="Quecine M.C."/>
            <person name="Pachon D.M.R."/>
            <person name="Bonatelli M.L."/>
            <person name="Correr F.H."/>
            <person name="Franceschini L.M."/>
            <person name="Leite T.F."/>
            <person name="Margarido G.R.A."/>
            <person name="Almeida C.A."/>
            <person name="Ferrarezi J.A."/>
            <person name="Labate C.A."/>
        </authorList>
    </citation>
    <scope>NUCLEOTIDE SEQUENCE</scope>
    <source>
        <strain evidence="2">MF-1</strain>
    </source>
</reference>
<evidence type="ECO:0000313" key="3">
    <source>
        <dbReference type="Proteomes" id="UP000765509"/>
    </source>
</evidence>
<keyword evidence="3" id="KW-1185">Reference proteome</keyword>
<comment type="caution">
    <text evidence="2">The sequence shown here is derived from an EMBL/GenBank/DDBJ whole genome shotgun (WGS) entry which is preliminary data.</text>
</comment>
<evidence type="ECO:0000313" key="2">
    <source>
        <dbReference type="EMBL" id="MBW0476670.1"/>
    </source>
</evidence>
<protein>
    <submittedName>
        <fullName evidence="2">Uncharacterized protein</fullName>
    </submittedName>
</protein>
<feature type="compositionally biased region" description="Polar residues" evidence="1">
    <location>
        <begin position="99"/>
        <end position="108"/>
    </location>
</feature>
<dbReference type="EMBL" id="AVOT02004542">
    <property type="protein sequence ID" value="MBW0476670.1"/>
    <property type="molecule type" value="Genomic_DNA"/>
</dbReference>
<feature type="compositionally biased region" description="Basic and acidic residues" evidence="1">
    <location>
        <begin position="70"/>
        <end position="92"/>
    </location>
</feature>
<accession>A0A9Q3C5Q3</accession>
<evidence type="ECO:0000256" key="1">
    <source>
        <dbReference type="SAM" id="MobiDB-lite"/>
    </source>
</evidence>
<feature type="compositionally biased region" description="Polar residues" evidence="1">
    <location>
        <begin position="134"/>
        <end position="151"/>
    </location>
</feature>
<dbReference type="AlphaFoldDB" id="A0A9Q3C5Q3"/>
<organism evidence="2 3">
    <name type="scientific">Austropuccinia psidii MF-1</name>
    <dbReference type="NCBI Taxonomy" id="1389203"/>
    <lineage>
        <taxon>Eukaryota</taxon>
        <taxon>Fungi</taxon>
        <taxon>Dikarya</taxon>
        <taxon>Basidiomycota</taxon>
        <taxon>Pucciniomycotina</taxon>
        <taxon>Pucciniomycetes</taxon>
        <taxon>Pucciniales</taxon>
        <taxon>Sphaerophragmiaceae</taxon>
        <taxon>Austropuccinia</taxon>
    </lineage>
</organism>
<feature type="compositionally biased region" description="Basic and acidic residues" evidence="1">
    <location>
        <begin position="186"/>
        <end position="195"/>
    </location>
</feature>
<proteinExistence type="predicted"/>
<name>A0A9Q3C5Q3_9BASI</name>